<accession>A0A371P3F6</accession>
<comment type="cofactor">
    <cofactor evidence="8">
        <name>Mg(2+)</name>
        <dbReference type="ChEBI" id="CHEBI:18420"/>
    </cofactor>
</comment>
<proteinExistence type="inferred from homology"/>
<comment type="subcellular location">
    <subcellularLocation>
        <location evidence="8">Cytoplasm</location>
    </subcellularLocation>
</comment>
<dbReference type="HAMAP" id="MF_00101">
    <property type="entry name" value="AcpS"/>
    <property type="match status" value="1"/>
</dbReference>
<dbReference type="SUPFAM" id="SSF56214">
    <property type="entry name" value="4'-phosphopantetheinyl transferase"/>
    <property type="match status" value="1"/>
</dbReference>
<evidence type="ECO:0000313" key="10">
    <source>
        <dbReference type="EMBL" id="REK70473.1"/>
    </source>
</evidence>
<dbReference type="GO" id="GO:0000287">
    <property type="term" value="F:magnesium ion binding"/>
    <property type="evidence" value="ECO:0007669"/>
    <property type="project" value="UniProtKB-UniRule"/>
</dbReference>
<evidence type="ECO:0000256" key="1">
    <source>
        <dbReference type="ARBA" id="ARBA00022516"/>
    </source>
</evidence>
<dbReference type="OrthoDB" id="517356at2"/>
<evidence type="ECO:0000256" key="6">
    <source>
        <dbReference type="ARBA" id="ARBA00023098"/>
    </source>
</evidence>
<feature type="binding site" evidence="8">
    <location>
        <position position="103"/>
    </location>
    <ligand>
        <name>Mg(2+)</name>
        <dbReference type="ChEBI" id="CHEBI:18420"/>
    </ligand>
</feature>
<dbReference type="Pfam" id="PF01648">
    <property type="entry name" value="ACPS"/>
    <property type="match status" value="1"/>
</dbReference>
<evidence type="ECO:0000256" key="4">
    <source>
        <dbReference type="ARBA" id="ARBA00022832"/>
    </source>
</evidence>
<evidence type="ECO:0000259" key="9">
    <source>
        <dbReference type="Pfam" id="PF01648"/>
    </source>
</evidence>
<keyword evidence="8" id="KW-0963">Cytoplasm</keyword>
<dbReference type="AlphaFoldDB" id="A0A371P3F6"/>
<dbReference type="Gene3D" id="3.90.470.20">
    <property type="entry name" value="4'-phosphopantetheinyl transferase domain"/>
    <property type="match status" value="1"/>
</dbReference>
<dbReference type="InterPro" id="IPR037143">
    <property type="entry name" value="4-PPantetheinyl_Trfase_dom_sf"/>
</dbReference>
<comment type="catalytic activity">
    <reaction evidence="8">
        <text>apo-[ACP] + CoA = holo-[ACP] + adenosine 3',5'-bisphosphate + H(+)</text>
        <dbReference type="Rhea" id="RHEA:12068"/>
        <dbReference type="Rhea" id="RHEA-COMP:9685"/>
        <dbReference type="Rhea" id="RHEA-COMP:9690"/>
        <dbReference type="ChEBI" id="CHEBI:15378"/>
        <dbReference type="ChEBI" id="CHEBI:29999"/>
        <dbReference type="ChEBI" id="CHEBI:57287"/>
        <dbReference type="ChEBI" id="CHEBI:58343"/>
        <dbReference type="ChEBI" id="CHEBI:64479"/>
        <dbReference type="EC" id="2.7.8.7"/>
    </reaction>
</comment>
<dbReference type="NCBIfam" id="TIGR00556">
    <property type="entry name" value="pantethn_trn"/>
    <property type="match status" value="1"/>
</dbReference>
<comment type="function">
    <text evidence="8">Transfers the 4'-phosphopantetheine moiety from coenzyme A to a Ser of acyl-carrier-protein.</text>
</comment>
<dbReference type="InterPro" id="IPR008278">
    <property type="entry name" value="4-PPantetheinyl_Trfase_dom"/>
</dbReference>
<evidence type="ECO:0000256" key="7">
    <source>
        <dbReference type="ARBA" id="ARBA00023160"/>
    </source>
</evidence>
<keyword evidence="4 8" id="KW-0276">Fatty acid metabolism</keyword>
<dbReference type="GO" id="GO:0008897">
    <property type="term" value="F:holo-[acyl-carrier-protein] synthase activity"/>
    <property type="evidence" value="ECO:0007669"/>
    <property type="project" value="UniProtKB-UniRule"/>
</dbReference>
<dbReference type="RefSeq" id="WP_119705065.1">
    <property type="nucleotide sequence ID" value="NZ_JBHSOI010000002.1"/>
</dbReference>
<sequence length="194" mass="19983">MTSLPNPAVASSALGVEKGVELGAGVEEWVETEFAGLAGASLGARVGVDVLLGVGVDMVDAGQLAEMIESSGSSFMDLCWTPSEQGYCAGSIPRLAARWAAKEATMKALGRGIGEIDPIDIEVVSIEGEPPLLELHGSARAIARERWVRRVALSLTHEGTFAVAFVVVVGEAVDPVTGTATGVGIGTPVGSRRR</sequence>
<protein>
    <recommendedName>
        <fullName evidence="8">Holo-[acyl-carrier-protein] synthase</fullName>
        <shortName evidence="8">Holo-ACP synthase</shortName>
        <ecNumber evidence="8">2.7.8.7</ecNumber>
    </recommendedName>
    <alternativeName>
        <fullName evidence="8">4'-phosphopantetheinyl transferase AcpS</fullName>
    </alternativeName>
</protein>
<evidence type="ECO:0000313" key="11">
    <source>
        <dbReference type="Proteomes" id="UP000265581"/>
    </source>
</evidence>
<comment type="caution">
    <text evidence="10">The sequence shown here is derived from an EMBL/GenBank/DDBJ whole genome shotgun (WGS) entry which is preliminary data.</text>
</comment>
<evidence type="ECO:0000256" key="2">
    <source>
        <dbReference type="ARBA" id="ARBA00022679"/>
    </source>
</evidence>
<keyword evidence="3 8" id="KW-0479">Metal-binding</keyword>
<evidence type="ECO:0000256" key="5">
    <source>
        <dbReference type="ARBA" id="ARBA00022842"/>
    </source>
</evidence>
<keyword evidence="1 8" id="KW-0444">Lipid biosynthesis</keyword>
<keyword evidence="6 8" id="KW-0443">Lipid metabolism</keyword>
<keyword evidence="11" id="KW-1185">Reference proteome</keyword>
<organism evidence="10 11">
    <name type="scientific">Aeromicrobium endophyticum</name>
    <dbReference type="NCBI Taxonomy" id="2292704"/>
    <lineage>
        <taxon>Bacteria</taxon>
        <taxon>Bacillati</taxon>
        <taxon>Actinomycetota</taxon>
        <taxon>Actinomycetes</taxon>
        <taxon>Propionibacteriales</taxon>
        <taxon>Nocardioidaceae</taxon>
        <taxon>Aeromicrobium</taxon>
    </lineage>
</organism>
<dbReference type="GO" id="GO:0005737">
    <property type="term" value="C:cytoplasm"/>
    <property type="evidence" value="ECO:0007669"/>
    <property type="project" value="UniProtKB-SubCell"/>
</dbReference>
<dbReference type="EC" id="2.7.8.7" evidence="8"/>
<dbReference type="InterPro" id="IPR002582">
    <property type="entry name" value="ACPS"/>
</dbReference>
<evidence type="ECO:0000256" key="8">
    <source>
        <dbReference type="HAMAP-Rule" id="MF_00101"/>
    </source>
</evidence>
<keyword evidence="2 8" id="KW-0808">Transferase</keyword>
<dbReference type="EMBL" id="QUBR01000002">
    <property type="protein sequence ID" value="REK70473.1"/>
    <property type="molecule type" value="Genomic_DNA"/>
</dbReference>
<keyword evidence="5 8" id="KW-0460">Magnesium</keyword>
<comment type="similarity">
    <text evidence="8">Belongs to the P-Pant transferase superfamily. AcpS family.</text>
</comment>
<keyword evidence="7 8" id="KW-0275">Fatty acid biosynthesis</keyword>
<dbReference type="GO" id="GO:0006633">
    <property type="term" value="P:fatty acid biosynthetic process"/>
    <property type="evidence" value="ECO:0007669"/>
    <property type="project" value="UniProtKB-UniRule"/>
</dbReference>
<evidence type="ECO:0000256" key="3">
    <source>
        <dbReference type="ARBA" id="ARBA00022723"/>
    </source>
</evidence>
<dbReference type="Proteomes" id="UP000265581">
    <property type="component" value="Unassembled WGS sequence"/>
</dbReference>
<dbReference type="InterPro" id="IPR004568">
    <property type="entry name" value="Ppantetheine-prot_Trfase_dom"/>
</dbReference>
<gene>
    <name evidence="8" type="primary">acpS</name>
    <name evidence="10" type="ORF">DX116_15165</name>
</gene>
<feature type="domain" description="4'-phosphopantetheinyl transferase" evidence="9">
    <location>
        <begin position="53"/>
        <end position="148"/>
    </location>
</feature>
<feature type="binding site" evidence="8">
    <location>
        <position position="57"/>
    </location>
    <ligand>
        <name>Mg(2+)</name>
        <dbReference type="ChEBI" id="CHEBI:18420"/>
    </ligand>
</feature>
<reference evidence="10 11" key="1">
    <citation type="submission" date="2018-08" db="EMBL/GenBank/DDBJ databases">
        <title>Aeromicrobium sp. M2KJ-4, whole genome shotgun sequence.</title>
        <authorList>
            <person name="Tuo L."/>
        </authorList>
    </citation>
    <scope>NUCLEOTIDE SEQUENCE [LARGE SCALE GENOMIC DNA]</scope>
    <source>
        <strain evidence="10 11">M2KJ-4</strain>
    </source>
</reference>
<name>A0A371P3F6_9ACTN</name>